<organism evidence="1 2">
    <name type="scientific">Phaeocystis globosa virus PgV-16T</name>
    <dbReference type="NCBI Taxonomy" id="3071227"/>
    <lineage>
        <taxon>Viruses</taxon>
        <taxon>Varidnaviria</taxon>
        <taxon>Bamfordvirae</taxon>
        <taxon>Nucleocytoviricota</taxon>
        <taxon>Megaviricetes</taxon>
        <taxon>Imitervirales</taxon>
        <taxon>Mesomimiviridae</taxon>
        <taxon>Tethysvirus</taxon>
        <taxon>Tethysvirus hollandense</taxon>
    </lineage>
</organism>
<dbReference type="Proteomes" id="UP000204225">
    <property type="component" value="Segment"/>
</dbReference>
<sequence>MVFIIINETYSHINKAATSINKSSSITKLFVLFLILLFMCCLFNSFNTSNFSQVESFDNKNKKKYVKKLDADIYDEFYSKYYDPIHLNKARHEFEFDKIASLSKKTNDTKILDVGCGTGYTVKVFNDNEYNITGLDKSADMISYAEKTYPECEFITNDILEPSSLDLNSYSHILCLGKTIYEIKDKAAFFESCSSLLSTDGYLIINLADRDKFNPYVQSKSPDTLYDPVKYGKKVTELIVKFDKDNEYMSKYKVLNTENDNTVDSDATPYAVYNDKFSNYKSHTVRENELNLYMPITTKILNLAKSKDFKLYKKFDLKEIGYTNEYIYVFKKLE</sequence>
<dbReference type="EMBL" id="KC662249">
    <property type="protein sequence ID" value="AGM15618.1"/>
    <property type="molecule type" value="Genomic_DNA"/>
</dbReference>
<evidence type="ECO:0000313" key="1">
    <source>
        <dbReference type="EMBL" id="AGM15618.1"/>
    </source>
</evidence>
<keyword evidence="2" id="KW-1185">Reference proteome</keyword>
<gene>
    <name evidence="1" type="ORF">PGCG_00307</name>
</gene>
<reference evidence="1 2" key="1">
    <citation type="journal article" date="2013" name="Proc. Natl. Acad. Sci. U.S.A.">
        <title>Genome of Phaeocystis globosa virus PgV-16T highlights the common ancestry of the largest known DNA viruses infecting eukaryotes.</title>
        <authorList>
            <person name="Santini S."/>
            <person name="Jeudy S."/>
            <person name="Bartoli J."/>
            <person name="Poirot O."/>
            <person name="Lescot M."/>
            <person name="Abergel C."/>
            <person name="Barbe V."/>
            <person name="Wommack K.E."/>
            <person name="Noordeloos A.A."/>
            <person name="Brussaard C.P."/>
            <person name="Claverie J.M."/>
        </authorList>
    </citation>
    <scope>NUCLEOTIDE SEQUENCE [LARGE SCALE GENOMIC DNA]</scope>
    <source>
        <strain evidence="1 2">16T</strain>
    </source>
</reference>
<evidence type="ECO:0000313" key="2">
    <source>
        <dbReference type="Proteomes" id="UP000204225"/>
    </source>
</evidence>
<proteinExistence type="predicted"/>
<keyword evidence="1" id="KW-0808">Transferase</keyword>
<name>A0AC59EXG7_9VIRU</name>
<keyword evidence="1" id="KW-0489">Methyltransferase</keyword>
<protein>
    <submittedName>
        <fullName evidence="1">SAM-dependent methyltransferase</fullName>
    </submittedName>
</protein>
<accession>A0AC59EXG7</accession>